<comment type="caution">
    <text evidence="2">The sequence shown here is derived from an EMBL/GenBank/DDBJ whole genome shotgun (WGS) entry which is preliminary data.</text>
</comment>
<name>A0A7C4RT45_9BACT</name>
<accession>A0A7C4RT45</accession>
<dbReference type="InterPro" id="IPR000835">
    <property type="entry name" value="HTH_MarR-typ"/>
</dbReference>
<evidence type="ECO:0000259" key="1">
    <source>
        <dbReference type="Pfam" id="PF13463"/>
    </source>
</evidence>
<protein>
    <submittedName>
        <fullName evidence="2">HTH domain-containing protein</fullName>
    </submittedName>
</protein>
<evidence type="ECO:0000313" key="2">
    <source>
        <dbReference type="EMBL" id="HGU33484.1"/>
    </source>
</evidence>
<feature type="domain" description="HTH marR-type" evidence="1">
    <location>
        <begin position="1"/>
        <end position="56"/>
    </location>
</feature>
<dbReference type="SUPFAM" id="SSF46785">
    <property type="entry name" value="Winged helix' DNA-binding domain"/>
    <property type="match status" value="1"/>
</dbReference>
<gene>
    <name evidence="2" type="ORF">ENS29_11575</name>
</gene>
<proteinExistence type="predicted"/>
<organism evidence="2">
    <name type="scientific">Desulfatirhabdium butyrativorans</name>
    <dbReference type="NCBI Taxonomy" id="340467"/>
    <lineage>
        <taxon>Bacteria</taxon>
        <taxon>Pseudomonadati</taxon>
        <taxon>Thermodesulfobacteriota</taxon>
        <taxon>Desulfobacteria</taxon>
        <taxon>Desulfobacterales</taxon>
        <taxon>Desulfatirhabdiaceae</taxon>
        <taxon>Desulfatirhabdium</taxon>
    </lineage>
</organism>
<reference evidence="2" key="1">
    <citation type="journal article" date="2020" name="mSystems">
        <title>Genome- and Community-Level Interaction Insights into Carbon Utilization and Element Cycling Functions of Hydrothermarchaeota in Hydrothermal Sediment.</title>
        <authorList>
            <person name="Zhou Z."/>
            <person name="Liu Y."/>
            <person name="Xu W."/>
            <person name="Pan J."/>
            <person name="Luo Z.H."/>
            <person name="Li M."/>
        </authorList>
    </citation>
    <scope>NUCLEOTIDE SEQUENCE [LARGE SCALE GENOMIC DNA]</scope>
    <source>
        <strain evidence="2">SpSt-477</strain>
    </source>
</reference>
<dbReference type="GO" id="GO:0045892">
    <property type="term" value="P:negative regulation of DNA-templated transcription"/>
    <property type="evidence" value="ECO:0007669"/>
    <property type="project" value="InterPro"/>
</dbReference>
<dbReference type="InterPro" id="IPR036388">
    <property type="entry name" value="WH-like_DNA-bd_sf"/>
</dbReference>
<dbReference type="EMBL" id="DSUH01000267">
    <property type="protein sequence ID" value="HGU33484.1"/>
    <property type="molecule type" value="Genomic_DNA"/>
</dbReference>
<dbReference type="GO" id="GO:0003677">
    <property type="term" value="F:DNA binding"/>
    <property type="evidence" value="ECO:0007669"/>
    <property type="project" value="UniProtKB-KW"/>
</dbReference>
<dbReference type="Gene3D" id="1.10.10.10">
    <property type="entry name" value="Winged helix-like DNA-binding domain superfamily/Winged helix DNA-binding domain"/>
    <property type="match status" value="1"/>
</dbReference>
<dbReference type="AlphaFoldDB" id="A0A7C4RT45"/>
<dbReference type="Pfam" id="PF13463">
    <property type="entry name" value="HTH_27"/>
    <property type="match status" value="1"/>
</dbReference>
<sequence length="67" mass="7720">MTERQRELLQILAQQGPVALREIRERLSSPPSDRMIQEDLAHLRRLGLVESKGRGRGSAYHLRKADE</sequence>
<dbReference type="InterPro" id="IPR036390">
    <property type="entry name" value="WH_DNA-bd_sf"/>
</dbReference>